<dbReference type="SMART" id="SM01172">
    <property type="entry name" value="DUF3700"/>
    <property type="match status" value="1"/>
</dbReference>
<evidence type="ECO:0000313" key="2">
    <source>
        <dbReference type="EMBL" id="KAH7280498.1"/>
    </source>
</evidence>
<evidence type="ECO:0000313" key="3">
    <source>
        <dbReference type="Proteomes" id="UP000825935"/>
    </source>
</evidence>
<comment type="caution">
    <text evidence="2">The sequence shown here is derived from an EMBL/GenBank/DDBJ whole genome shotgun (WGS) entry which is preliminary data.</text>
</comment>
<dbReference type="EMBL" id="CM035442">
    <property type="protein sequence ID" value="KAH7280501.1"/>
    <property type="molecule type" value="Genomic_DNA"/>
</dbReference>
<reference evidence="2" key="1">
    <citation type="submission" date="2021-08" db="EMBL/GenBank/DDBJ databases">
        <title>WGS assembly of Ceratopteris richardii.</title>
        <authorList>
            <person name="Marchant D.B."/>
            <person name="Chen G."/>
            <person name="Jenkins J."/>
            <person name="Shu S."/>
            <person name="Leebens-Mack J."/>
            <person name="Grimwood J."/>
            <person name="Schmutz J."/>
            <person name="Soltis P."/>
            <person name="Soltis D."/>
            <person name="Chen Z.-H."/>
        </authorList>
    </citation>
    <scope>NUCLEOTIDE SEQUENCE</scope>
    <source>
        <strain evidence="2">Whitten #5841</strain>
        <tissue evidence="2">Leaf</tissue>
    </source>
</reference>
<proteinExistence type="predicted"/>
<dbReference type="OrthoDB" id="2019121at2759"/>
<dbReference type="OMA" id="ANWSQDI"/>
<dbReference type="Pfam" id="PF12481">
    <property type="entry name" value="DUF3700"/>
    <property type="match status" value="1"/>
</dbReference>
<dbReference type="InterPro" id="IPR024286">
    <property type="entry name" value="DUF3700"/>
</dbReference>
<evidence type="ECO:0000259" key="1">
    <source>
        <dbReference type="SMART" id="SM01172"/>
    </source>
</evidence>
<dbReference type="PANTHER" id="PTHR45952:SF4">
    <property type="entry name" value="ALUMINUM INDUCED PROTEIN WITH YGL AND LRDR MOTIFS"/>
    <property type="match status" value="1"/>
</dbReference>
<dbReference type="PANTHER" id="PTHR45952">
    <property type="entry name" value="ALUMINUM INDUCED PROTEIN WITH YGL AND LRDR MOTIFS"/>
    <property type="match status" value="1"/>
</dbReference>
<dbReference type="SUPFAM" id="SSF56235">
    <property type="entry name" value="N-terminal nucleophile aminohydrolases (Ntn hydrolases)"/>
    <property type="match status" value="1"/>
</dbReference>
<gene>
    <name evidence="2" type="ORF">KP509_37G070600</name>
</gene>
<feature type="domain" description="DUF3700" evidence="1">
    <location>
        <begin position="2"/>
        <end position="229"/>
    </location>
</feature>
<dbReference type="Gene3D" id="3.60.20.10">
    <property type="entry name" value="Glutamine Phosphoribosylpyrophosphate, subunit 1, domain 1"/>
    <property type="match status" value="1"/>
</dbReference>
<sequence>MLAIFGSAVANAPQELSSPCSTKEIEESRKSGGEILDTFMKETHNAIQVTLCDVGGMAYTHHKQALLTPRSFAVIDGVFCMFQGTLENLTALRQEYGLTKNVNEVMLIIQAYKTLRDRGPFPADRVLASLNGRFIFVLYDTNCRTVFVAQDCEGKIPLYWGLTRDDSLAFSDAPEILKASCGKSFAPFPAGCYFSSNMGLKSYEHPLQKLKPVPRVDSHGQALGAAFKVDMAQRSQEPMMPRVGSEANWAQSI</sequence>
<dbReference type="InterPro" id="IPR044828">
    <property type="entry name" value="TSJT1-like"/>
</dbReference>
<dbReference type="EMBL" id="CM035442">
    <property type="protein sequence ID" value="KAH7280498.1"/>
    <property type="molecule type" value="Genomic_DNA"/>
</dbReference>
<name>A0A8T2QA63_CERRI</name>
<dbReference type="AlphaFoldDB" id="A0A8T2QA63"/>
<dbReference type="InterPro" id="IPR029055">
    <property type="entry name" value="Ntn_hydrolases_N"/>
</dbReference>
<keyword evidence="3" id="KW-1185">Reference proteome</keyword>
<dbReference type="Proteomes" id="UP000825935">
    <property type="component" value="Chromosome 37"/>
</dbReference>
<organism evidence="2 3">
    <name type="scientific">Ceratopteris richardii</name>
    <name type="common">Triangle waterfern</name>
    <dbReference type="NCBI Taxonomy" id="49495"/>
    <lineage>
        <taxon>Eukaryota</taxon>
        <taxon>Viridiplantae</taxon>
        <taxon>Streptophyta</taxon>
        <taxon>Embryophyta</taxon>
        <taxon>Tracheophyta</taxon>
        <taxon>Polypodiopsida</taxon>
        <taxon>Polypodiidae</taxon>
        <taxon>Polypodiales</taxon>
        <taxon>Pteridineae</taxon>
        <taxon>Pteridaceae</taxon>
        <taxon>Parkerioideae</taxon>
        <taxon>Ceratopteris</taxon>
    </lineage>
</organism>
<protein>
    <recommendedName>
        <fullName evidence="1">DUF3700 domain-containing protein</fullName>
    </recommendedName>
</protein>
<accession>A0A8T2QA63</accession>
<dbReference type="EMBL" id="CM035442">
    <property type="protein sequence ID" value="KAH7280500.1"/>
    <property type="molecule type" value="Genomic_DNA"/>
</dbReference>